<dbReference type="PANTHER" id="PTHR43235">
    <property type="entry name" value="GLUTAMINE AMIDOTRANSFERASE PB2B2.05-RELATED"/>
    <property type="match status" value="1"/>
</dbReference>
<reference evidence="2 3" key="1">
    <citation type="submission" date="2021-06" db="EMBL/GenBank/DDBJ databases">
        <title>Sphingomonas sp. XMGL2, whole genome shotgun sequencing project.</title>
        <authorList>
            <person name="Zhao G."/>
            <person name="Shen L."/>
        </authorList>
    </citation>
    <scope>NUCLEOTIDE SEQUENCE [LARGE SCALE GENOMIC DNA]</scope>
    <source>
        <strain evidence="2 3">XMGL2</strain>
    </source>
</reference>
<feature type="region of interest" description="Disordered" evidence="1">
    <location>
        <begin position="69"/>
        <end position="88"/>
    </location>
</feature>
<keyword evidence="3" id="KW-1185">Reference proteome</keyword>
<dbReference type="RefSeq" id="WP_216323269.1">
    <property type="nucleotide sequence ID" value="NZ_JAHKRT010000004.1"/>
</dbReference>
<dbReference type="PROSITE" id="PS51273">
    <property type="entry name" value="GATASE_TYPE_1"/>
    <property type="match status" value="1"/>
</dbReference>
<comment type="caution">
    <text evidence="2">The sequence shown here is derived from an EMBL/GenBank/DDBJ whole genome shotgun (WGS) entry which is preliminary data.</text>
</comment>
<accession>A0ABS6BJC7</accession>
<gene>
    <name evidence="2" type="ORF">KOF26_08595</name>
</gene>
<sequence>MSARPILGIIACSRPSGEEITQAVVNRYVEAAARYGDAAPLIIPARPDLLTPTEAAARIDGLLLTGSPSNVQPSRYGEPDAEGSGPFDPGRDMMSLGLIEAMIARGRPVFGICRGFQEMNVAFGGTLARDLGEEARALSHHAPADVDFASMFGHLHDVALTRGGLLAAGLGRDRLRVSSVHFQGIGRLGDGLAVEARAPDGVVEAVSATVNGAQLLGVQWHPEWQVDADAASQGFFGLLGKALRGLALAPAEKMEKQA</sequence>
<dbReference type="GO" id="GO:0016787">
    <property type="term" value="F:hydrolase activity"/>
    <property type="evidence" value="ECO:0007669"/>
    <property type="project" value="UniProtKB-KW"/>
</dbReference>
<dbReference type="PANTHER" id="PTHR43235:SF1">
    <property type="entry name" value="GLUTAMINE AMIDOTRANSFERASE PB2B2.05-RELATED"/>
    <property type="match status" value="1"/>
</dbReference>
<proteinExistence type="predicted"/>
<dbReference type="Pfam" id="PF07722">
    <property type="entry name" value="Peptidase_C26"/>
    <property type="match status" value="1"/>
</dbReference>
<dbReference type="Proteomes" id="UP000776276">
    <property type="component" value="Unassembled WGS sequence"/>
</dbReference>
<name>A0ABS6BJC7_9SPHN</name>
<evidence type="ECO:0000256" key="1">
    <source>
        <dbReference type="SAM" id="MobiDB-lite"/>
    </source>
</evidence>
<dbReference type="EMBL" id="JAHKRT010000004">
    <property type="protein sequence ID" value="MBU3077921.1"/>
    <property type="molecule type" value="Genomic_DNA"/>
</dbReference>
<protein>
    <submittedName>
        <fullName evidence="2">Gamma-glutamyl-gamma-aminobutyrate hydrolase family protein</fullName>
    </submittedName>
</protein>
<dbReference type="InterPro" id="IPR044668">
    <property type="entry name" value="PuuD-like"/>
</dbReference>
<keyword evidence="2" id="KW-0378">Hydrolase</keyword>
<dbReference type="InterPro" id="IPR011697">
    <property type="entry name" value="Peptidase_C26"/>
</dbReference>
<evidence type="ECO:0000313" key="3">
    <source>
        <dbReference type="Proteomes" id="UP000776276"/>
    </source>
</evidence>
<organism evidence="2 3">
    <name type="scientific">Sphingomonas quercus</name>
    <dbReference type="NCBI Taxonomy" id="2842451"/>
    <lineage>
        <taxon>Bacteria</taxon>
        <taxon>Pseudomonadati</taxon>
        <taxon>Pseudomonadota</taxon>
        <taxon>Alphaproteobacteria</taxon>
        <taxon>Sphingomonadales</taxon>
        <taxon>Sphingomonadaceae</taxon>
        <taxon>Sphingomonas</taxon>
    </lineage>
</organism>
<dbReference type="CDD" id="cd01745">
    <property type="entry name" value="GATase1_2"/>
    <property type="match status" value="1"/>
</dbReference>
<evidence type="ECO:0000313" key="2">
    <source>
        <dbReference type="EMBL" id="MBU3077921.1"/>
    </source>
</evidence>